<organism evidence="1 2">
    <name type="scientific">Melipona bicolor</name>
    <dbReference type="NCBI Taxonomy" id="60889"/>
    <lineage>
        <taxon>Eukaryota</taxon>
        <taxon>Metazoa</taxon>
        <taxon>Ecdysozoa</taxon>
        <taxon>Arthropoda</taxon>
        <taxon>Hexapoda</taxon>
        <taxon>Insecta</taxon>
        <taxon>Pterygota</taxon>
        <taxon>Neoptera</taxon>
        <taxon>Endopterygota</taxon>
        <taxon>Hymenoptera</taxon>
        <taxon>Apocrita</taxon>
        <taxon>Aculeata</taxon>
        <taxon>Apoidea</taxon>
        <taxon>Anthophila</taxon>
        <taxon>Apidae</taxon>
        <taxon>Melipona</taxon>
    </lineage>
</organism>
<proteinExistence type="predicted"/>
<evidence type="ECO:0000313" key="2">
    <source>
        <dbReference type="Proteomes" id="UP001177670"/>
    </source>
</evidence>
<gene>
    <name evidence="1" type="ORF">K0M31_010328</name>
</gene>
<dbReference type="Proteomes" id="UP001177670">
    <property type="component" value="Unassembled WGS sequence"/>
</dbReference>
<reference evidence="1" key="1">
    <citation type="submission" date="2021-10" db="EMBL/GenBank/DDBJ databases">
        <title>Melipona bicolor Genome sequencing and assembly.</title>
        <authorList>
            <person name="Araujo N.S."/>
            <person name="Arias M.C."/>
        </authorList>
    </citation>
    <scope>NUCLEOTIDE SEQUENCE</scope>
    <source>
        <strain evidence="1">USP_2M_L1-L4_2017</strain>
        <tissue evidence="1">Whole body</tissue>
    </source>
</reference>
<accession>A0AA40FMS2</accession>
<dbReference type="AlphaFoldDB" id="A0AA40FMS2"/>
<evidence type="ECO:0000313" key="1">
    <source>
        <dbReference type="EMBL" id="KAK1121529.1"/>
    </source>
</evidence>
<comment type="caution">
    <text evidence="1">The sequence shown here is derived from an EMBL/GenBank/DDBJ whole genome shotgun (WGS) entry which is preliminary data.</text>
</comment>
<name>A0AA40FMS2_9HYME</name>
<sequence>MIRESGTKSWINTRRLIIKVAVIKHGNPSLVRSLARQESGERCFIFAATALAEDALVRIKKEEVGGRWFPARREWRVVFRVKIGSGRGKKEKKLGVKEARRAKEVSVTVAKRNAPSAAARYYIIGKKNLAAESGSIVTVIASRTFYSV</sequence>
<dbReference type="EMBL" id="JAHYIQ010000026">
    <property type="protein sequence ID" value="KAK1121529.1"/>
    <property type="molecule type" value="Genomic_DNA"/>
</dbReference>
<protein>
    <submittedName>
        <fullName evidence="1">Uncharacterized protein</fullName>
    </submittedName>
</protein>
<keyword evidence="2" id="KW-1185">Reference proteome</keyword>